<dbReference type="InterPro" id="IPR016024">
    <property type="entry name" value="ARM-type_fold"/>
</dbReference>
<dbReference type="RefSeq" id="WP_134247583.1">
    <property type="nucleotide sequence ID" value="NZ_SNQI01000002.1"/>
</dbReference>
<dbReference type="AlphaFoldDB" id="A0A4Y8ATL1"/>
<feature type="domain" description="3-keto-alpha-glucoside-1,2-lyase/3-keto-2-hydroxy-glucal hydratase" evidence="2">
    <location>
        <begin position="730"/>
        <end position="926"/>
    </location>
</feature>
<proteinExistence type="predicted"/>
<evidence type="ECO:0000259" key="2">
    <source>
        <dbReference type="Pfam" id="PF06439"/>
    </source>
</evidence>
<name>A0A4Y8ATL1_9FLAO</name>
<dbReference type="Gene3D" id="2.60.120.560">
    <property type="entry name" value="Exo-inulinase, domain 1"/>
    <property type="match status" value="2"/>
</dbReference>
<protein>
    <submittedName>
        <fullName evidence="3">DUF1080 domain-containing protein</fullName>
    </submittedName>
</protein>
<dbReference type="EMBL" id="SNQI01000002">
    <property type="protein sequence ID" value="TEW75214.1"/>
    <property type="molecule type" value="Genomic_DNA"/>
</dbReference>
<accession>A0A4Y8ATL1</accession>
<dbReference type="Proteomes" id="UP000298517">
    <property type="component" value="Unassembled WGS sequence"/>
</dbReference>
<feature type="domain" description="3-keto-alpha-glucoside-1,2-lyase/3-keto-2-hydroxy-glucal hydratase" evidence="2">
    <location>
        <begin position="943"/>
        <end position="1130"/>
    </location>
</feature>
<comment type="caution">
    <text evidence="3">The sequence shown here is derived from an EMBL/GenBank/DDBJ whole genome shotgun (WGS) entry which is preliminary data.</text>
</comment>
<keyword evidence="4" id="KW-1185">Reference proteome</keyword>
<keyword evidence="1" id="KW-0732">Signal</keyword>
<evidence type="ECO:0000313" key="4">
    <source>
        <dbReference type="Proteomes" id="UP000298517"/>
    </source>
</evidence>
<gene>
    <name evidence="3" type="ORF">E2488_06765</name>
</gene>
<dbReference type="OrthoDB" id="9806233at2"/>
<feature type="chain" id="PRO_5021435016" evidence="1">
    <location>
        <begin position="24"/>
        <end position="1134"/>
    </location>
</feature>
<dbReference type="Gene3D" id="1.25.10.10">
    <property type="entry name" value="Leucine-rich Repeat Variant"/>
    <property type="match status" value="2"/>
</dbReference>
<dbReference type="InterPro" id="IPR010496">
    <property type="entry name" value="AL/BT2_dom"/>
</dbReference>
<dbReference type="SUPFAM" id="SSF48371">
    <property type="entry name" value="ARM repeat"/>
    <property type="match status" value="2"/>
</dbReference>
<evidence type="ECO:0000256" key="1">
    <source>
        <dbReference type="SAM" id="SignalP"/>
    </source>
</evidence>
<reference evidence="3 4" key="1">
    <citation type="journal article" date="2011" name="J. Microbiol.">
        <title>Gramella jeungdoensis sp. nov., isolated from a solar saltern in Korea.</title>
        <authorList>
            <person name="Joung Y."/>
            <person name="Kim H."/>
            <person name="Jang T."/>
            <person name="Ahn T.S."/>
            <person name="Joh K."/>
        </authorList>
    </citation>
    <scope>NUCLEOTIDE SEQUENCE [LARGE SCALE GENOMIC DNA]</scope>
    <source>
        <strain evidence="3 4">KCTC 23123</strain>
    </source>
</reference>
<dbReference type="InterPro" id="IPR011989">
    <property type="entry name" value="ARM-like"/>
</dbReference>
<feature type="signal peptide" evidence="1">
    <location>
        <begin position="1"/>
        <end position="23"/>
    </location>
</feature>
<organism evidence="3 4">
    <name type="scientific">Gramella jeungdoensis</name>
    <dbReference type="NCBI Taxonomy" id="708091"/>
    <lineage>
        <taxon>Bacteria</taxon>
        <taxon>Pseudomonadati</taxon>
        <taxon>Bacteroidota</taxon>
        <taxon>Flavobacteriia</taxon>
        <taxon>Flavobacteriales</taxon>
        <taxon>Flavobacteriaceae</taxon>
        <taxon>Christiangramia</taxon>
    </lineage>
</organism>
<sequence>MKNTQKMLITFILIICVVSTTSAQINRTLETKVADILAQFPTENANHTNQLMNDILELNSEGILQFCDMLVPLGTGNDTQVRFALNSLATYSGGTAQEITKNIVEKAFLSALQKETDIEIQSFLIERLALCGSDYSATALSPYLSKPRLYNVALATITSIGTDNAAKVIFKALKTSDNTIKPSLISALGKLQYVPAAAYIQELAEANSIDLQQTALEALSEIASVNAMGELIEAAKNANYTLDDSKAILALINYGNRLKEQGKVELSKEVGKLLLKNCTTENQLHFRAAGIQLLRENNEANFIKTLLKEAKHTNTNYRGAVFNSAAHTITSSEIVKWAKAYKKMSPEAKPQLLRLLQNSKETVVFEKCIVPAIHDKNEFVNIAGIKSLAYQPKEKALPLLLKLLANTKNETKVAAIKETLLRVSSLEDGAVLADNLEKSTIEGKKVLIQVLAAKRASSHFTEILNLLNLKDATLNTVIFEALPSLAATENLTAIVTLLTSEKNPTNIKNIQKAIVTTIDASEKDHSELIFNTFKTIKDNEVLLPVLPVLNNDEALKLVANSLSSTNKKQQVAALNALANWRTNSALPYLFTAVTSLNNSELRKTAFNNYLVQVRNSSHPDDQKLLLYKKLMPLANSVDEQKSILNNIGNVKTFLALVFVSEYLNNQELKATASNAAIKIALPTPGKKDALKGDLVREIVTNSVDNLTGPDSQYIKIDVTEFLNNMPQEKGFVSIFNGKDFSGWEGLVQNPIARNKMSKKALAKAQAKANAQMMKDWYIKDGIIGFKGEGYNNICTIKDYGDFEMLVDWKITNGGDSGIYLRGTPQVQIWDIALTQVGAQVGSGGLYNNQKNERIPLEVADNPVDEWNTFRIKMVGERVTVYLNGVLVTDNVILENYWDRALPIFTKEAIELQAHGEDLGFKNIYVREIKSGTDLLSDAEKVAGFKSLFNGRDLDHWIGNKTDYTVENNEIAVRPKQGGHGNLYTAEEYSDFNFRFEFKLTAGANNGLGIHTPLEGDAAYVGKELQILDNTASIYANLEAYQYHGSVYGVIAAKRGHLKPLGQWNQQEVIVKGDAIKIILNGKVIVDGNMKEASINGTIDGLEHPGLKRNKGHIAFLGHGSELEFRNIRIKDLSK</sequence>
<evidence type="ECO:0000313" key="3">
    <source>
        <dbReference type="EMBL" id="TEW75214.1"/>
    </source>
</evidence>
<dbReference type="Pfam" id="PF06439">
    <property type="entry name" value="3keto-disac_hyd"/>
    <property type="match status" value="2"/>
</dbReference>
<dbReference type="GO" id="GO:0016787">
    <property type="term" value="F:hydrolase activity"/>
    <property type="evidence" value="ECO:0007669"/>
    <property type="project" value="InterPro"/>
</dbReference>